<dbReference type="GO" id="GO:0005085">
    <property type="term" value="F:guanyl-nucleotide exchange factor activity"/>
    <property type="evidence" value="ECO:0007669"/>
    <property type="project" value="UniProtKB-KW"/>
</dbReference>
<feature type="compositionally biased region" description="Low complexity" evidence="3">
    <location>
        <begin position="1913"/>
        <end position="1923"/>
    </location>
</feature>
<feature type="compositionally biased region" description="Polar residues" evidence="3">
    <location>
        <begin position="1844"/>
        <end position="1860"/>
    </location>
</feature>
<evidence type="ECO:0000313" key="5">
    <source>
        <dbReference type="EMBL" id="QBZ56444.1"/>
    </source>
</evidence>
<dbReference type="Proteomes" id="UP000294847">
    <property type="component" value="Chromosome 2"/>
</dbReference>
<dbReference type="GO" id="GO:0032955">
    <property type="term" value="P:regulation of division septum assembly"/>
    <property type="evidence" value="ECO:0007669"/>
    <property type="project" value="TreeGrafter"/>
</dbReference>
<feature type="compositionally biased region" description="Basic and acidic residues" evidence="3">
    <location>
        <begin position="623"/>
        <end position="643"/>
    </location>
</feature>
<feature type="domain" description="DH" evidence="4">
    <location>
        <begin position="1236"/>
        <end position="1467"/>
    </location>
</feature>
<protein>
    <recommendedName>
        <fullName evidence="4">DH domain-containing protein</fullName>
    </recommendedName>
</protein>
<dbReference type="PANTHER" id="PTHR22834:SF20">
    <property type="entry name" value="SH3 DOMAIN-CONTAINING PROTEIN"/>
    <property type="match status" value="1"/>
</dbReference>
<evidence type="ECO:0000259" key="4">
    <source>
        <dbReference type="PROSITE" id="PS50010"/>
    </source>
</evidence>
<feature type="region of interest" description="Disordered" evidence="3">
    <location>
        <begin position="105"/>
        <end position="135"/>
    </location>
</feature>
<dbReference type="InterPro" id="IPR004148">
    <property type="entry name" value="BAR_dom"/>
</dbReference>
<feature type="coiled-coil region" evidence="2">
    <location>
        <begin position="1632"/>
        <end position="1670"/>
    </location>
</feature>
<accession>A0A4P7N8K0</accession>
<feature type="compositionally biased region" description="Polar residues" evidence="3">
    <location>
        <begin position="1876"/>
        <end position="1886"/>
    </location>
</feature>
<feature type="compositionally biased region" description="Basic and acidic residues" evidence="3">
    <location>
        <begin position="1338"/>
        <end position="1354"/>
    </location>
</feature>
<feature type="compositionally biased region" description="Basic and acidic residues" evidence="3">
    <location>
        <begin position="119"/>
        <end position="128"/>
    </location>
</feature>
<feature type="compositionally biased region" description="Polar residues" evidence="3">
    <location>
        <begin position="879"/>
        <end position="897"/>
    </location>
</feature>
<organism evidence="5 6">
    <name type="scientific">Pyricularia oryzae</name>
    <name type="common">Rice blast fungus</name>
    <name type="synonym">Magnaporthe oryzae</name>
    <dbReference type="NCBI Taxonomy" id="318829"/>
    <lineage>
        <taxon>Eukaryota</taxon>
        <taxon>Fungi</taxon>
        <taxon>Dikarya</taxon>
        <taxon>Ascomycota</taxon>
        <taxon>Pezizomycotina</taxon>
        <taxon>Sordariomycetes</taxon>
        <taxon>Sordariomycetidae</taxon>
        <taxon>Magnaporthales</taxon>
        <taxon>Pyriculariaceae</taxon>
        <taxon>Pyricularia</taxon>
    </lineage>
</organism>
<proteinExistence type="predicted"/>
<evidence type="ECO:0000256" key="2">
    <source>
        <dbReference type="SAM" id="Coils"/>
    </source>
</evidence>
<feature type="compositionally biased region" description="Basic and acidic residues" evidence="3">
    <location>
        <begin position="1"/>
        <end position="10"/>
    </location>
</feature>
<evidence type="ECO:0000313" key="6">
    <source>
        <dbReference type="Proteomes" id="UP000294847"/>
    </source>
</evidence>
<dbReference type="PROSITE" id="PS50010">
    <property type="entry name" value="DH_2"/>
    <property type="match status" value="1"/>
</dbReference>
<feature type="region of interest" description="Disordered" evidence="3">
    <location>
        <begin position="1737"/>
        <end position="1799"/>
    </location>
</feature>
<feature type="region of interest" description="Disordered" evidence="3">
    <location>
        <begin position="1902"/>
        <end position="1928"/>
    </location>
</feature>
<feature type="compositionally biased region" description="Polar residues" evidence="3">
    <location>
        <begin position="1326"/>
        <end position="1336"/>
    </location>
</feature>
<feature type="region of interest" description="Disordered" evidence="3">
    <location>
        <begin position="803"/>
        <end position="929"/>
    </location>
</feature>
<feature type="compositionally biased region" description="Polar residues" evidence="3">
    <location>
        <begin position="1143"/>
        <end position="1159"/>
    </location>
</feature>
<feature type="region of interest" description="Disordered" evidence="3">
    <location>
        <begin position="1"/>
        <end position="46"/>
    </location>
</feature>
<dbReference type="SUPFAM" id="SSF48065">
    <property type="entry name" value="DBL homology domain (DH-domain)"/>
    <property type="match status" value="1"/>
</dbReference>
<dbReference type="Pfam" id="PF03114">
    <property type="entry name" value="BAR"/>
    <property type="match status" value="1"/>
</dbReference>
<feature type="compositionally biased region" description="Basic and acidic residues" evidence="3">
    <location>
        <begin position="864"/>
        <end position="878"/>
    </location>
</feature>
<dbReference type="Gene3D" id="1.20.1270.60">
    <property type="entry name" value="Arfaptin homology (AH) domain/BAR domain"/>
    <property type="match status" value="1"/>
</dbReference>
<feature type="compositionally biased region" description="Polar residues" evidence="3">
    <location>
        <begin position="908"/>
        <end position="922"/>
    </location>
</feature>
<dbReference type="GO" id="GO:0031991">
    <property type="term" value="P:regulation of actomyosin contractile ring contraction"/>
    <property type="evidence" value="ECO:0007669"/>
    <property type="project" value="TreeGrafter"/>
</dbReference>
<feature type="compositionally biased region" description="Polar residues" evidence="3">
    <location>
        <begin position="503"/>
        <end position="525"/>
    </location>
</feature>
<feature type="region of interest" description="Disordered" evidence="3">
    <location>
        <begin position="974"/>
        <end position="1233"/>
    </location>
</feature>
<feature type="compositionally biased region" description="Low complexity" evidence="3">
    <location>
        <begin position="689"/>
        <end position="703"/>
    </location>
</feature>
<feature type="region of interest" description="Disordered" evidence="3">
    <location>
        <begin position="147"/>
        <end position="743"/>
    </location>
</feature>
<dbReference type="InterPro" id="IPR000219">
    <property type="entry name" value="DH_dom"/>
</dbReference>
<feature type="compositionally biased region" description="Polar residues" evidence="3">
    <location>
        <begin position="1176"/>
        <end position="1193"/>
    </location>
</feature>
<feature type="compositionally biased region" description="Basic and acidic residues" evidence="3">
    <location>
        <begin position="1206"/>
        <end position="1218"/>
    </location>
</feature>
<feature type="compositionally biased region" description="Polar residues" evidence="3">
    <location>
        <begin position="417"/>
        <end position="427"/>
    </location>
</feature>
<feature type="compositionally biased region" description="Basic and acidic residues" evidence="3">
    <location>
        <begin position="368"/>
        <end position="380"/>
    </location>
</feature>
<feature type="compositionally biased region" description="Basic and acidic residues" evidence="3">
    <location>
        <begin position="214"/>
        <end position="223"/>
    </location>
</feature>
<feature type="compositionally biased region" description="Polar residues" evidence="3">
    <location>
        <begin position="1010"/>
        <end position="1026"/>
    </location>
</feature>
<feature type="compositionally biased region" description="Low complexity" evidence="3">
    <location>
        <begin position="330"/>
        <end position="343"/>
    </location>
</feature>
<dbReference type="CDD" id="cd07589">
    <property type="entry name" value="BAR_DNMBP"/>
    <property type="match status" value="1"/>
</dbReference>
<dbReference type="InterPro" id="IPR027267">
    <property type="entry name" value="AH/BAR_dom_sf"/>
</dbReference>
<keyword evidence="2" id="KW-0175">Coiled coil</keyword>
<feature type="compositionally biased region" description="Basic and acidic residues" evidence="3">
    <location>
        <begin position="1057"/>
        <end position="1082"/>
    </location>
</feature>
<gene>
    <name evidence="5" type="ORF">PoMZ_01351</name>
</gene>
<dbReference type="SUPFAM" id="SSF103657">
    <property type="entry name" value="BAR/IMD domain-like"/>
    <property type="match status" value="1"/>
</dbReference>
<feature type="compositionally biased region" description="Polar residues" evidence="3">
    <location>
        <begin position="471"/>
        <end position="484"/>
    </location>
</feature>
<dbReference type="InterPro" id="IPR051492">
    <property type="entry name" value="Dynamin-Rho_GEF"/>
</dbReference>
<reference evidence="5 6" key="1">
    <citation type="journal article" date="2019" name="Mol. Biol. Evol.">
        <title>Blast fungal genomes show frequent chromosomal changes, gene gains and losses, and effector gene turnover.</title>
        <authorList>
            <person name="Gomez Luciano L.B."/>
            <person name="Jason Tsai I."/>
            <person name="Chuma I."/>
            <person name="Tosa Y."/>
            <person name="Chen Y.H."/>
            <person name="Li J.Y."/>
            <person name="Li M.Y."/>
            <person name="Jade Lu M.Y."/>
            <person name="Nakayashiki H."/>
            <person name="Li W.H."/>
        </authorList>
    </citation>
    <scope>NUCLEOTIDE SEQUENCE [LARGE SCALE GENOMIC DNA]</scope>
    <source>
        <strain evidence="5">MZ5-1-6</strain>
    </source>
</reference>
<feature type="compositionally biased region" description="Basic residues" evidence="3">
    <location>
        <begin position="33"/>
        <end position="46"/>
    </location>
</feature>
<evidence type="ECO:0000256" key="1">
    <source>
        <dbReference type="ARBA" id="ARBA00022658"/>
    </source>
</evidence>
<feature type="compositionally biased region" description="Polar residues" evidence="3">
    <location>
        <begin position="151"/>
        <end position="161"/>
    </location>
</feature>
<feature type="compositionally biased region" description="Low complexity" evidence="3">
    <location>
        <begin position="307"/>
        <end position="323"/>
    </location>
</feature>
<dbReference type="SMART" id="SM00325">
    <property type="entry name" value="RhoGEF"/>
    <property type="match status" value="1"/>
</dbReference>
<dbReference type="Pfam" id="PF00621">
    <property type="entry name" value="RhoGEF"/>
    <property type="match status" value="1"/>
</dbReference>
<dbReference type="EMBL" id="CP034205">
    <property type="protein sequence ID" value="QBZ56444.1"/>
    <property type="molecule type" value="Genomic_DNA"/>
</dbReference>
<feature type="region of interest" description="Disordered" evidence="3">
    <location>
        <begin position="759"/>
        <end position="780"/>
    </location>
</feature>
<feature type="region of interest" description="Disordered" evidence="3">
    <location>
        <begin position="1307"/>
        <end position="1356"/>
    </location>
</feature>
<name>A0A4P7N8K0_PYROR</name>
<dbReference type="Gene3D" id="1.20.900.10">
    <property type="entry name" value="Dbl homology (DH) domain"/>
    <property type="match status" value="1"/>
</dbReference>
<dbReference type="InterPro" id="IPR035899">
    <property type="entry name" value="DBL_dom_sf"/>
</dbReference>
<dbReference type="CDD" id="cd00160">
    <property type="entry name" value="RhoGEF"/>
    <property type="match status" value="1"/>
</dbReference>
<feature type="compositionally biased region" description="Low complexity" evidence="3">
    <location>
        <begin position="447"/>
        <end position="458"/>
    </location>
</feature>
<feature type="compositionally biased region" description="Low complexity" evidence="3">
    <location>
        <begin position="556"/>
        <end position="571"/>
    </location>
</feature>
<sequence>MDGGNEEDRLGTAPLPPSSRPFHHQQQHDPRQQHHHHNHNHSHSHYQQHYNYELDDDAFTSSTAVSTIQHYDRNSNRPEVATYAAANFQAVAANAAAVAYPNSDFSNAAPPESPSEPDDFYRDHRGRPADSMASAALPQHHALPHSHNIAHSRQTSATSRSDPYGASIVSKHGQNGLSAGHSGPRSTYRSASMPIDDKPPKPAAGAYGPSKQPSVKDLKKRFDQAVAEPSQGKAIRQPGARLVSKDGSSGTARGRLGGPPGTYLTLRTSVDRDAGSFPTRSNSRQRYVEEDQLSSNAKSFASRMRPKAASTATSTLAQAAKAVSPPPVRSPSVPAASPRSARPTGLLFGEILPQDDGSRTVGYGIDDMANRSRRTSDQQAHDITSPDRASQDDGEPASPVEWYRRSSKGSRIPTSIHVRTQSDTSANKPAISGNRRPASRQNRNSTSSQASQPASPSSRLPISVKKLGESPSHSSPSTRANSPSQPLPASGRSSRQHVIRAKTPTTRSATPTSKRSNHSTPTTSRRAAPNKIATPSNQGNTRLAAYISAPPPKLSPPLRSSRPRQPVSSASTASSRLKAVERSSGNKRSGHDDEPNGRRRKIDVGPIDFAQRRETIKLAYSKSIRESQAREARQAAAARRKEQMAAAAKAKVEAEKALQTQADASSAKHPPEQESPVIRADQAASGEQGPAADSGLGSSGPSLRLVTSETKTDADTTTADVPSKFPDLEIPGSFPSFGTPDLAQDEVPMSAISNTSVVTEFDDEPQTEPPVSIGQTSGLGIHVPSAQPGVVYAKAIYQSPFEDDRAEGAVQPTTDATQGLPYGYEPANNSAPPTTEPERGSASEAELLAGSQHMEDIPILIQGQDDKSLVEPVVKDDATAQQDSPAEQQTPPTSSHQMPEYEPGPFVPQSQPTTVTILSRGSSDFLPPVQKSLRTDIVRDLDGSSQSPHMDSLEDFYIGGPHLRDNISALRDSTFMSSEASDEHMASSAEAQRTPDTSRSLTVPGLMSPANRTSQHSAWTDFSLESSDAGRDFTSKAGMNFISRDSTVRGRPPMLDSRPDSYASDHRSEDHGYNSDVPRADGRSTGAFQLERHELPELDTGDGFTMDYVSPSAKRSSVPGQPDHEPPPIPTPDNRSVQEGRRTPSSSYYDQTRPNSYLQSVADDEFGGSRRESEEFTQPTFTPHSTGHASLDSTGMGFSRTTTLDADPKTASADDVKDQTSVQTGASGKERSRLVQRQNVVKELIDTEGSFVRDMNVIEEIYKGTAEACPKLDNKTIKLIFRNTDEIIAFHTAFHLELKEAVASVYSPKGRRSPLSRESKDDPISDSMTVRSNGSSPKDGRDTNIEPDDGKDRQTSIGPVFVKGIEQMRVVHESFLRTSDPAAKRLIQIQEDPAVQVWLSECNEAARDLTAAWNLDSLLIKPMQRITKYPNLISQLLQYTPEDHPDREALISARNALETAILDINKTKKNFELVGQIVGRKRKESDVRAGFARAFGKRVDKLQAATIRVEEDTEYKALQEKFGDDYLRLQVVLRDVEFYTRKVSEYVHEFLQYLSAMELVMRLQPSPFPEIESKWARFNVSMRDMEKVALDQHLAQVRKHVIEPFELVIRCYNHPSLAMKKRAKRRLDFERAEQLKKAGKKVDKQLSELVEQYEALNETLKKELPKLSAHTEKIGNICLGNFVCIQVKWFSIWKDKVKAVLDDKHVPEMSEVVSSFNREFKSMEEQIASIGIINPSLKPRMSQSTTDDGMSRIKSRPSELSTRSRGLSINDMAPTIPTPDFVRANNGQNITSPAVTSPTSSSHYYYYYKEQHSGLNGHGQSRYAVPASPSHNSSLSGAPPRPPTSRSYDSGPSQRPSVDSTAPPIMGSLQQRRDSGSTYATNYASSEQRDRRFSGLFSSAMPPEEAEERQLRSRQPSQRPSRASSRERPMINGYNVMFLAASLFEFNIEDTKHEAGYPYLTYQAGEIFDVIAEKGELWLAKNQDDPARVVGWIWSKHFAKLADP</sequence>
<keyword evidence="1" id="KW-0344">Guanine-nucleotide releasing factor</keyword>
<evidence type="ECO:0000256" key="3">
    <source>
        <dbReference type="SAM" id="MobiDB-lite"/>
    </source>
</evidence>
<dbReference type="PANTHER" id="PTHR22834">
    <property type="entry name" value="NUCLEAR FUSION PROTEIN FUS2"/>
    <property type="match status" value="1"/>
</dbReference>
<feature type="region of interest" description="Disordered" evidence="3">
    <location>
        <begin position="1815"/>
        <end position="1889"/>
    </location>
</feature>
<dbReference type="GO" id="GO:0005737">
    <property type="term" value="C:cytoplasm"/>
    <property type="evidence" value="ECO:0007669"/>
    <property type="project" value="InterPro"/>
</dbReference>
<feature type="compositionally biased region" description="Polar residues" evidence="3">
    <location>
        <begin position="1758"/>
        <end position="1767"/>
    </location>
</feature>
<feature type="compositionally biased region" description="Polar residues" evidence="3">
    <location>
        <begin position="989"/>
        <end position="1001"/>
    </location>
</feature>